<name>M7ZHA1_TRIUA</name>
<dbReference type="EMBL" id="KD260013">
    <property type="protein sequence ID" value="EMS47484.1"/>
    <property type="molecule type" value="Genomic_DNA"/>
</dbReference>
<reference evidence="1" key="1">
    <citation type="journal article" date="2013" name="Nature">
        <title>Draft genome of the wheat A-genome progenitor Triticum urartu.</title>
        <authorList>
            <person name="Ling H.Q."/>
            <person name="Zhao S."/>
            <person name="Liu D."/>
            <person name="Wang J."/>
            <person name="Sun H."/>
            <person name="Zhang C."/>
            <person name="Fan H."/>
            <person name="Li D."/>
            <person name="Dong L."/>
            <person name="Tao Y."/>
            <person name="Gao C."/>
            <person name="Wu H."/>
            <person name="Li Y."/>
            <person name="Cui Y."/>
            <person name="Guo X."/>
            <person name="Zheng S."/>
            <person name="Wang B."/>
            <person name="Yu K."/>
            <person name="Liang Q."/>
            <person name="Yang W."/>
            <person name="Lou X."/>
            <person name="Chen J."/>
            <person name="Feng M."/>
            <person name="Jian J."/>
            <person name="Zhang X."/>
            <person name="Luo G."/>
            <person name="Jiang Y."/>
            <person name="Liu J."/>
            <person name="Wang Z."/>
            <person name="Sha Y."/>
            <person name="Zhang B."/>
            <person name="Wu H."/>
            <person name="Tang D."/>
            <person name="Shen Q."/>
            <person name="Xue P."/>
            <person name="Zou S."/>
            <person name="Wang X."/>
            <person name="Liu X."/>
            <person name="Wang F."/>
            <person name="Yang Y."/>
            <person name="An X."/>
            <person name="Dong Z."/>
            <person name="Zhang K."/>
            <person name="Zhang X."/>
            <person name="Luo M.C."/>
            <person name="Dvorak J."/>
            <person name="Tong Y."/>
            <person name="Wang J."/>
            <person name="Yang H."/>
            <person name="Li Z."/>
            <person name="Wang D."/>
            <person name="Zhang A."/>
            <person name="Wang J."/>
        </authorList>
    </citation>
    <scope>NUCLEOTIDE SEQUENCE</scope>
</reference>
<sequence length="87" mass="9069">MERTGMMKMATGKGLPPPAGCQNRLSPSPERLASVTARLGSGGGGGFGGCWGGVRVWRPIHWGLGFRGGDWVRGVREEGIGCGAWEG</sequence>
<gene>
    <name evidence="1" type="ORF">TRIUR3_34554</name>
</gene>
<dbReference type="AlphaFoldDB" id="M7ZHA1"/>
<evidence type="ECO:0000313" key="1">
    <source>
        <dbReference type="EMBL" id="EMS47484.1"/>
    </source>
</evidence>
<accession>M7ZHA1</accession>
<protein>
    <submittedName>
        <fullName evidence="1">Uncharacterized protein</fullName>
    </submittedName>
</protein>
<proteinExistence type="predicted"/>
<organism evidence="1">
    <name type="scientific">Triticum urartu</name>
    <name type="common">Red wild einkorn</name>
    <name type="synonym">Crithodium urartu</name>
    <dbReference type="NCBI Taxonomy" id="4572"/>
    <lineage>
        <taxon>Eukaryota</taxon>
        <taxon>Viridiplantae</taxon>
        <taxon>Streptophyta</taxon>
        <taxon>Embryophyta</taxon>
        <taxon>Tracheophyta</taxon>
        <taxon>Spermatophyta</taxon>
        <taxon>Magnoliopsida</taxon>
        <taxon>Liliopsida</taxon>
        <taxon>Poales</taxon>
        <taxon>Poaceae</taxon>
        <taxon>BOP clade</taxon>
        <taxon>Pooideae</taxon>
        <taxon>Triticodae</taxon>
        <taxon>Triticeae</taxon>
        <taxon>Triticinae</taxon>
        <taxon>Triticum</taxon>
    </lineage>
</organism>